<reference evidence="1 2" key="1">
    <citation type="journal article" date="2010" name="ISME J.">
        <title>Fine-scale evolution: genomic, phenotypic and ecological differentiation in two coexisting Salinibacter ruber strains.</title>
        <authorList>
            <person name="Pena A."/>
            <person name="Teeling H."/>
            <person name="Huerta-Cepas J."/>
            <person name="Santos F."/>
            <person name="Yarza P."/>
            <person name="Brito-Echeverria J."/>
            <person name="Lucio M."/>
            <person name="Schmitt-Kopplin P."/>
            <person name="Meseguer I."/>
            <person name="Schenowitz C."/>
            <person name="Dossat C."/>
            <person name="Barbe V."/>
            <person name="Dopazo J."/>
            <person name="Rossello-Mora R."/>
            <person name="Schuler M."/>
            <person name="Glockner F.O."/>
            <person name="Amann R."/>
            <person name="Gabaldon T."/>
            <person name="Anton J."/>
        </authorList>
    </citation>
    <scope>NUCLEOTIDE SEQUENCE [LARGE SCALE GENOMIC DNA]</scope>
    <source>
        <strain evidence="1 2">M8</strain>
    </source>
</reference>
<dbReference type="Proteomes" id="UP000000933">
    <property type="component" value="Chromosome"/>
</dbReference>
<proteinExistence type="predicted"/>
<dbReference type="EMBL" id="FP565814">
    <property type="protein sequence ID" value="CBH23149.1"/>
    <property type="molecule type" value="Genomic_DNA"/>
</dbReference>
<dbReference type="InterPro" id="IPR029060">
    <property type="entry name" value="PIN-like_dom_sf"/>
</dbReference>
<gene>
    <name evidence="1" type="ordered locus">SRM_00228</name>
</gene>
<dbReference type="KEGG" id="srm:SRM_00228"/>
<evidence type="ECO:0000313" key="1">
    <source>
        <dbReference type="EMBL" id="CBH23149.1"/>
    </source>
</evidence>
<evidence type="ECO:0000313" key="2">
    <source>
        <dbReference type="Proteomes" id="UP000000933"/>
    </source>
</evidence>
<dbReference type="AlphaFoldDB" id="D5H544"/>
<accession>D5H544</accession>
<protein>
    <submittedName>
        <fullName evidence="1">Uncharacterized protein</fullName>
    </submittedName>
</protein>
<dbReference type="SUPFAM" id="SSF88723">
    <property type="entry name" value="PIN domain-like"/>
    <property type="match status" value="1"/>
</dbReference>
<reference evidence="2" key="2">
    <citation type="submission" date="2010-04" db="EMBL/GenBank/DDBJ databases">
        <title>Genome sequence of Salinibacter ruber M8.</title>
        <authorList>
            <consortium name="Genoscope"/>
        </authorList>
    </citation>
    <scope>NUCLEOTIDE SEQUENCE [LARGE SCALE GENOMIC DNA]</scope>
    <source>
        <strain evidence="2">M8</strain>
    </source>
</reference>
<name>D5H544_SALRM</name>
<dbReference type="HOGENOM" id="CLU_1785540_0_0_10"/>
<sequence length="145" mass="16265">MLGQLLLQSHEKALVRGPAPRGANPVRWTFRPAGGWVACKHRFNSTPDSHTVIVLCGLAWVRDSAYDASDEEVARAIDQVLRTRHLQVQNRDQVRAAPPRYKGSGADFPDCLVGQLCLRAGSDETVTFDHAAARLSHWRELEWWP</sequence>
<organism evidence="1 2">
    <name type="scientific">Salinibacter ruber (strain M8)</name>
    <dbReference type="NCBI Taxonomy" id="761659"/>
    <lineage>
        <taxon>Bacteria</taxon>
        <taxon>Pseudomonadati</taxon>
        <taxon>Rhodothermota</taxon>
        <taxon>Rhodothermia</taxon>
        <taxon>Rhodothermales</taxon>
        <taxon>Salinibacteraceae</taxon>
        <taxon>Salinibacter</taxon>
    </lineage>
</organism>